<reference evidence="2 3" key="1">
    <citation type="submission" date="2021-08" db="EMBL/GenBank/DDBJ databases">
        <title>Shewanella putrefaciens YZ-J, complete genome.</title>
        <authorList>
            <person name="Yi Z."/>
        </authorList>
    </citation>
    <scope>NUCLEOTIDE SEQUENCE [LARGE SCALE GENOMIC DNA]</scope>
    <source>
        <strain evidence="2 3">YZ-J</strain>
    </source>
</reference>
<feature type="signal peptide" evidence="1">
    <location>
        <begin position="1"/>
        <end position="19"/>
    </location>
</feature>
<gene>
    <name evidence="2" type="ORF">K3G22_02795</name>
</gene>
<dbReference type="EMBL" id="CP080635">
    <property type="protein sequence ID" value="QYX73364.1"/>
    <property type="molecule type" value="Genomic_DNA"/>
</dbReference>
<evidence type="ECO:0000313" key="2">
    <source>
        <dbReference type="EMBL" id="QYX73364.1"/>
    </source>
</evidence>
<protein>
    <submittedName>
        <fullName evidence="2">Uncharacterized protein</fullName>
    </submittedName>
</protein>
<accession>A0ABX8XDQ8</accession>
<dbReference type="RefSeq" id="WP_014609837.1">
    <property type="nucleotide sequence ID" value="NZ_BMPK01000004.1"/>
</dbReference>
<keyword evidence="3" id="KW-1185">Reference proteome</keyword>
<organism evidence="2 3">
    <name type="scientific">Shewanella putrefaciens</name>
    <name type="common">Pseudomonas putrefaciens</name>
    <dbReference type="NCBI Taxonomy" id="24"/>
    <lineage>
        <taxon>Bacteria</taxon>
        <taxon>Pseudomonadati</taxon>
        <taxon>Pseudomonadota</taxon>
        <taxon>Gammaproteobacteria</taxon>
        <taxon>Alteromonadales</taxon>
        <taxon>Shewanellaceae</taxon>
        <taxon>Shewanella</taxon>
    </lineage>
</organism>
<feature type="chain" id="PRO_5045895202" evidence="1">
    <location>
        <begin position="20"/>
        <end position="166"/>
    </location>
</feature>
<name>A0ABX8XDQ8_SHEPU</name>
<sequence length="166" mass="17970">MKYKVLALVSLFAAMSANASVIYDENGVGFVGKGDIQSLFDWNNSQLQENASLLEFRFITAGSVTWQCEWFTGPTQKRHVNSVSTHAVDTSAAIDPRKNSKGMITGFNLSGTVDGGEEAYGIGDCNGLGADKTLVEGSIVYEGDENPLLQVRYTSTGDWFDLPISQ</sequence>
<keyword evidence="1" id="KW-0732">Signal</keyword>
<proteinExistence type="predicted"/>
<dbReference type="GeneID" id="67442151"/>
<dbReference type="Proteomes" id="UP000827084">
    <property type="component" value="Chromosome"/>
</dbReference>
<evidence type="ECO:0000256" key="1">
    <source>
        <dbReference type="SAM" id="SignalP"/>
    </source>
</evidence>
<evidence type="ECO:0000313" key="3">
    <source>
        <dbReference type="Proteomes" id="UP000827084"/>
    </source>
</evidence>